<accession>A0A151JYG4</accession>
<proteinExistence type="predicted"/>
<feature type="non-terminal residue" evidence="1">
    <location>
        <position position="1"/>
    </location>
</feature>
<dbReference type="AlphaFoldDB" id="A0A151JYG4"/>
<name>A0A151JYG4_9HYME</name>
<reference evidence="1 2" key="1">
    <citation type="submission" date="2016-03" db="EMBL/GenBank/DDBJ databases">
        <title>Trachymyrmex septentrionalis WGS genome.</title>
        <authorList>
            <person name="Nygaard S."/>
            <person name="Hu H."/>
            <person name="Boomsma J."/>
            <person name="Zhang G."/>
        </authorList>
    </citation>
    <scope>NUCLEOTIDE SEQUENCE [LARGE SCALE GENOMIC DNA]</scope>
    <source>
        <strain evidence="1">Tsep2-gDNA-1</strain>
        <tissue evidence="1">Whole body</tissue>
    </source>
</reference>
<evidence type="ECO:0000313" key="1">
    <source>
        <dbReference type="EMBL" id="KYN41409.1"/>
    </source>
</evidence>
<keyword evidence="2" id="KW-1185">Reference proteome</keyword>
<dbReference type="EMBL" id="KQ981488">
    <property type="protein sequence ID" value="KYN41409.1"/>
    <property type="molecule type" value="Genomic_DNA"/>
</dbReference>
<organism evidence="1 2">
    <name type="scientific">Trachymyrmex septentrionalis</name>
    <dbReference type="NCBI Taxonomy" id="34720"/>
    <lineage>
        <taxon>Eukaryota</taxon>
        <taxon>Metazoa</taxon>
        <taxon>Ecdysozoa</taxon>
        <taxon>Arthropoda</taxon>
        <taxon>Hexapoda</taxon>
        <taxon>Insecta</taxon>
        <taxon>Pterygota</taxon>
        <taxon>Neoptera</taxon>
        <taxon>Endopterygota</taxon>
        <taxon>Hymenoptera</taxon>
        <taxon>Apocrita</taxon>
        <taxon>Aculeata</taxon>
        <taxon>Formicoidea</taxon>
        <taxon>Formicidae</taxon>
        <taxon>Myrmicinae</taxon>
        <taxon>Trachymyrmex</taxon>
    </lineage>
</organism>
<gene>
    <name evidence="1" type="ORF">ALC56_04172</name>
</gene>
<sequence length="166" mass="19770">LTDDRYKSWIHRVLSDNNLYYCNVCTTFSCQSRNILKYADSTYHKNNIKKLCDNNDDNLVKKSKSVFQLKQIHIEECKHWLYEVPDDDSLCYCIICDKSFACGLSQIYNEKWMTFQVRSPDPETLNIRTQLDVLINMNFSILNFDDMWKKILRSNKVIKYPNLTNL</sequence>
<dbReference type="Proteomes" id="UP000078541">
    <property type="component" value="Unassembled WGS sequence"/>
</dbReference>
<protein>
    <submittedName>
        <fullName evidence="1">Uncharacterized protein</fullName>
    </submittedName>
</protein>
<evidence type="ECO:0000313" key="2">
    <source>
        <dbReference type="Proteomes" id="UP000078541"/>
    </source>
</evidence>
<dbReference type="STRING" id="34720.A0A151JYG4"/>